<proteinExistence type="predicted"/>
<name>A0A2K3JRW4_TRIPR</name>
<feature type="non-terminal residue" evidence="1">
    <location>
        <position position="1"/>
    </location>
</feature>
<dbReference type="EMBL" id="ASHM01075258">
    <property type="protein sequence ID" value="PNX56774.1"/>
    <property type="molecule type" value="Genomic_DNA"/>
</dbReference>
<organism evidence="1 2">
    <name type="scientific">Trifolium pratense</name>
    <name type="common">Red clover</name>
    <dbReference type="NCBI Taxonomy" id="57577"/>
    <lineage>
        <taxon>Eukaryota</taxon>
        <taxon>Viridiplantae</taxon>
        <taxon>Streptophyta</taxon>
        <taxon>Embryophyta</taxon>
        <taxon>Tracheophyta</taxon>
        <taxon>Spermatophyta</taxon>
        <taxon>Magnoliopsida</taxon>
        <taxon>eudicotyledons</taxon>
        <taxon>Gunneridae</taxon>
        <taxon>Pentapetalae</taxon>
        <taxon>rosids</taxon>
        <taxon>fabids</taxon>
        <taxon>Fabales</taxon>
        <taxon>Fabaceae</taxon>
        <taxon>Papilionoideae</taxon>
        <taxon>50 kb inversion clade</taxon>
        <taxon>NPAAA clade</taxon>
        <taxon>Hologalegina</taxon>
        <taxon>IRL clade</taxon>
        <taxon>Trifolieae</taxon>
        <taxon>Trifolium</taxon>
    </lineage>
</organism>
<dbReference type="Proteomes" id="UP000236291">
    <property type="component" value="Unassembled WGS sequence"/>
</dbReference>
<reference evidence="1 2" key="1">
    <citation type="journal article" date="2014" name="Am. J. Bot.">
        <title>Genome assembly and annotation for red clover (Trifolium pratense; Fabaceae).</title>
        <authorList>
            <person name="Istvanek J."/>
            <person name="Jaros M."/>
            <person name="Krenek A."/>
            <person name="Repkova J."/>
        </authorList>
    </citation>
    <scope>NUCLEOTIDE SEQUENCE [LARGE SCALE GENOMIC DNA]</scope>
    <source>
        <strain evidence="2">cv. Tatra</strain>
        <tissue evidence="1">Young leaves</tissue>
    </source>
</reference>
<accession>A0A2K3JRW4</accession>
<evidence type="ECO:0000313" key="2">
    <source>
        <dbReference type="Proteomes" id="UP000236291"/>
    </source>
</evidence>
<reference evidence="1 2" key="2">
    <citation type="journal article" date="2017" name="Front. Plant Sci.">
        <title>Gene Classification and Mining of Molecular Markers Useful in Red Clover (Trifolium pratense) Breeding.</title>
        <authorList>
            <person name="Istvanek J."/>
            <person name="Dluhosova J."/>
            <person name="Dluhos P."/>
            <person name="Patkova L."/>
            <person name="Nedelnik J."/>
            <person name="Repkova J."/>
        </authorList>
    </citation>
    <scope>NUCLEOTIDE SEQUENCE [LARGE SCALE GENOMIC DNA]</scope>
    <source>
        <strain evidence="2">cv. Tatra</strain>
        <tissue evidence="1">Young leaves</tissue>
    </source>
</reference>
<sequence length="34" mass="3827">VINLATICTPVDYNTRPLDTIIAISLMHLLCLRE</sequence>
<dbReference type="AlphaFoldDB" id="A0A2K3JRW4"/>
<protein>
    <submittedName>
        <fullName evidence="1">Uncharacterized protein</fullName>
    </submittedName>
</protein>
<comment type="caution">
    <text evidence="1">The sequence shown here is derived from an EMBL/GenBank/DDBJ whole genome shotgun (WGS) entry which is preliminary data.</text>
</comment>
<evidence type="ECO:0000313" key="1">
    <source>
        <dbReference type="EMBL" id="PNX56774.1"/>
    </source>
</evidence>
<gene>
    <name evidence="1" type="ORF">L195_g050056</name>
</gene>